<dbReference type="EMBL" id="FUWW01000011">
    <property type="protein sequence ID" value="SJZ62600.1"/>
    <property type="molecule type" value="Genomic_DNA"/>
</dbReference>
<accession>A0A1T4M6F3</accession>
<dbReference type="RefSeq" id="WP_078768632.1">
    <property type="nucleotide sequence ID" value="NZ_FUWW01000011.1"/>
</dbReference>
<dbReference type="GO" id="GO:0003677">
    <property type="term" value="F:DNA binding"/>
    <property type="evidence" value="ECO:0007669"/>
    <property type="project" value="UniProtKB-KW"/>
</dbReference>
<dbReference type="SMART" id="SM00530">
    <property type="entry name" value="HTH_XRE"/>
    <property type="match status" value="1"/>
</dbReference>
<dbReference type="Pfam" id="PF01381">
    <property type="entry name" value="HTH_3"/>
    <property type="match status" value="1"/>
</dbReference>
<dbReference type="PANTHER" id="PTHR46558:SF11">
    <property type="entry name" value="HTH-TYPE TRANSCRIPTIONAL REGULATOR XRE"/>
    <property type="match status" value="1"/>
</dbReference>
<name>A0A1T4M6F3_9FIRM</name>
<evidence type="ECO:0000313" key="3">
    <source>
        <dbReference type="EMBL" id="SJZ62600.1"/>
    </source>
</evidence>
<dbReference type="InterPro" id="IPR001387">
    <property type="entry name" value="Cro/C1-type_HTH"/>
</dbReference>
<dbReference type="Proteomes" id="UP000190657">
    <property type="component" value="Unassembled WGS sequence"/>
</dbReference>
<dbReference type="CDD" id="cd00093">
    <property type="entry name" value="HTH_XRE"/>
    <property type="match status" value="1"/>
</dbReference>
<feature type="domain" description="HTH cro/C1-type" evidence="2">
    <location>
        <begin position="15"/>
        <end position="69"/>
    </location>
</feature>
<dbReference type="AlphaFoldDB" id="A0A1T4M6F3"/>
<dbReference type="PANTHER" id="PTHR46558">
    <property type="entry name" value="TRACRIPTIONAL REGULATORY PROTEIN-RELATED-RELATED"/>
    <property type="match status" value="1"/>
</dbReference>
<reference evidence="3 4" key="1">
    <citation type="submission" date="2017-02" db="EMBL/GenBank/DDBJ databases">
        <authorList>
            <person name="Peterson S.W."/>
        </authorList>
    </citation>
    <scope>NUCLEOTIDE SEQUENCE [LARGE SCALE GENOMIC DNA]</scope>
    <source>
        <strain evidence="3 4">ATCC 51222</strain>
    </source>
</reference>
<dbReference type="STRING" id="290054.SAMN02745114_01155"/>
<keyword evidence="1" id="KW-0238">DNA-binding</keyword>
<dbReference type="SUPFAM" id="SSF47413">
    <property type="entry name" value="lambda repressor-like DNA-binding domains"/>
    <property type="match status" value="1"/>
</dbReference>
<evidence type="ECO:0000313" key="4">
    <source>
        <dbReference type="Proteomes" id="UP000190657"/>
    </source>
</evidence>
<organism evidence="3 4">
    <name type="scientific">Eubacterium coprostanoligenes</name>
    <dbReference type="NCBI Taxonomy" id="290054"/>
    <lineage>
        <taxon>Bacteria</taxon>
        <taxon>Bacillati</taxon>
        <taxon>Bacillota</taxon>
        <taxon>Clostridia</taxon>
        <taxon>Eubacteriales</taxon>
        <taxon>Eubacteriaceae</taxon>
        <taxon>Eubacterium</taxon>
    </lineage>
</organism>
<dbReference type="InterPro" id="IPR010982">
    <property type="entry name" value="Lambda_DNA-bd_dom_sf"/>
</dbReference>
<gene>
    <name evidence="3" type="ORF">SAMN02745114_01155</name>
</gene>
<dbReference type="Gene3D" id="1.10.260.40">
    <property type="entry name" value="lambda repressor-like DNA-binding domains"/>
    <property type="match status" value="1"/>
</dbReference>
<evidence type="ECO:0000259" key="2">
    <source>
        <dbReference type="PROSITE" id="PS50943"/>
    </source>
</evidence>
<protein>
    <submittedName>
        <fullName evidence="3">Helix-turn-helix</fullName>
    </submittedName>
</protein>
<evidence type="ECO:0000256" key="1">
    <source>
        <dbReference type="ARBA" id="ARBA00023125"/>
    </source>
</evidence>
<dbReference type="PROSITE" id="PS50943">
    <property type="entry name" value="HTH_CROC1"/>
    <property type="match status" value="1"/>
</dbReference>
<proteinExistence type="predicted"/>
<dbReference type="OrthoDB" id="1771359at2"/>
<sequence>MKNETEKLSKFSQMLSKMRKERGISQKKAATDLGISQALLSHYEKGIRECGLDFVIKCSRYYGVTTDYLLGVSESRNGFNGNVLSALDGSGEGRSIKSMALATKYLLELATAGANNNQSKFVYDYFMLCIYRGALTLAKAGDLPKELFRIDYSVARDLASAAIAVQDAKFVLIEDKSRTGIDENQFAPLKDIITEAEEYILSNYILE</sequence>
<keyword evidence="4" id="KW-1185">Reference proteome</keyword>